<feature type="region of interest" description="Disordered" evidence="1">
    <location>
        <begin position="123"/>
        <end position="145"/>
    </location>
</feature>
<feature type="region of interest" description="Disordered" evidence="1">
    <location>
        <begin position="60"/>
        <end position="83"/>
    </location>
</feature>
<evidence type="ECO:0000313" key="3">
    <source>
        <dbReference type="EMBL" id="MCG2587341.1"/>
    </source>
</evidence>
<keyword evidence="2" id="KW-0812">Transmembrane</keyword>
<keyword evidence="2" id="KW-1133">Transmembrane helix</keyword>
<gene>
    <name evidence="3" type="ORF">L6773_02100</name>
</gene>
<reference evidence="3" key="1">
    <citation type="submission" date="2022-01" db="EMBL/GenBank/DDBJ databases">
        <authorList>
            <person name="Wang Y."/>
        </authorList>
    </citation>
    <scope>NUCLEOTIDE SEQUENCE</scope>
    <source>
        <strain evidence="3">WB101</strain>
    </source>
</reference>
<accession>A0ABS9K922</accession>
<evidence type="ECO:0000256" key="2">
    <source>
        <dbReference type="SAM" id="Phobius"/>
    </source>
</evidence>
<dbReference type="EMBL" id="JAKLWS010000001">
    <property type="protein sequence ID" value="MCG2587341.1"/>
    <property type="molecule type" value="Genomic_DNA"/>
</dbReference>
<comment type="caution">
    <text evidence="3">The sequence shown here is derived from an EMBL/GenBank/DDBJ whole genome shotgun (WGS) entry which is preliminary data.</text>
</comment>
<dbReference type="Proteomes" id="UP001165366">
    <property type="component" value="Unassembled WGS sequence"/>
</dbReference>
<protein>
    <submittedName>
        <fullName evidence="3">Collagen-like protein</fullName>
    </submittedName>
</protein>
<sequence>MKQEFQRESLEALHSLEIESNMITMNNYSQKRKIHIPKLLMTVCISLALSLGVFMACEGPEGPEGPAGEQGPEGPVGPAGEDGSMILAGTGAPSSDTGSIGDYYLDSDNAELYGPKVESGWGTPLSLQGPPGADGSQIHSGTSAPDAGMGQLGDYFLNTSTFDLYGPKTESGWGTPINLKGTANVMYSEWVNPQQWEEGTFNATKYRYFDILANAMTQDILDNGVVKVYTNLNTQSIYSLPIGKGDTPANPNYSFFFELKPQQLRIGYINPDNSTTLPMALNTNIDFRYVLIPGEESLAKRKAKSLPIDLNNYQELKKYFGIRD</sequence>
<proteinExistence type="predicted"/>
<evidence type="ECO:0000313" key="4">
    <source>
        <dbReference type="Proteomes" id="UP001165366"/>
    </source>
</evidence>
<keyword evidence="4" id="KW-1185">Reference proteome</keyword>
<dbReference type="Gene3D" id="1.20.5.320">
    <property type="entry name" value="6-Phosphogluconate Dehydrogenase, domain 3"/>
    <property type="match status" value="1"/>
</dbReference>
<feature type="transmembrane region" description="Helical" evidence="2">
    <location>
        <begin position="39"/>
        <end position="56"/>
    </location>
</feature>
<evidence type="ECO:0000256" key="1">
    <source>
        <dbReference type="SAM" id="MobiDB-lite"/>
    </source>
</evidence>
<name>A0ABS9K922_9BACT</name>
<dbReference type="RefSeq" id="WP_237852179.1">
    <property type="nucleotide sequence ID" value="NZ_JAKLWS010000001.1"/>
</dbReference>
<keyword evidence="2" id="KW-0472">Membrane</keyword>
<reference evidence="3" key="2">
    <citation type="submission" date="2024-05" db="EMBL/GenBank/DDBJ databases">
        <title>Rhodohalobacter halophilus gen. nov., sp. nov., a moderately halophilic member of the family Balneolaceae.</title>
        <authorList>
            <person name="Xia J."/>
        </authorList>
    </citation>
    <scope>NUCLEOTIDE SEQUENCE</scope>
    <source>
        <strain evidence="3">WB101</strain>
    </source>
</reference>
<organism evidence="3 4">
    <name type="scientific">Rhodohalobacter sulfatireducens</name>
    <dbReference type="NCBI Taxonomy" id="2911366"/>
    <lineage>
        <taxon>Bacteria</taxon>
        <taxon>Pseudomonadati</taxon>
        <taxon>Balneolota</taxon>
        <taxon>Balneolia</taxon>
        <taxon>Balneolales</taxon>
        <taxon>Balneolaceae</taxon>
        <taxon>Rhodohalobacter</taxon>
    </lineage>
</organism>